<dbReference type="Proteomes" id="UP000582837">
    <property type="component" value="Unassembled WGS sequence"/>
</dbReference>
<proteinExistence type="predicted"/>
<name>A0A841H2B6_9BACT</name>
<evidence type="ECO:0000259" key="2">
    <source>
        <dbReference type="Pfam" id="PF12680"/>
    </source>
</evidence>
<feature type="domain" description="SnoaL-like" evidence="2">
    <location>
        <begin position="33"/>
        <end position="134"/>
    </location>
</feature>
<accession>A0A841H2B6</accession>
<dbReference type="SUPFAM" id="SSF54427">
    <property type="entry name" value="NTF2-like"/>
    <property type="match status" value="1"/>
</dbReference>
<evidence type="ECO:0000256" key="1">
    <source>
        <dbReference type="SAM" id="SignalP"/>
    </source>
</evidence>
<protein>
    <recommendedName>
        <fullName evidence="2">SnoaL-like domain-containing protein</fullName>
    </recommendedName>
</protein>
<organism evidence="3 4">
    <name type="scientific">Longimicrobium terrae</name>
    <dbReference type="NCBI Taxonomy" id="1639882"/>
    <lineage>
        <taxon>Bacteria</taxon>
        <taxon>Pseudomonadati</taxon>
        <taxon>Gemmatimonadota</taxon>
        <taxon>Longimicrobiia</taxon>
        <taxon>Longimicrobiales</taxon>
        <taxon>Longimicrobiaceae</taxon>
        <taxon>Longimicrobium</taxon>
    </lineage>
</organism>
<evidence type="ECO:0000313" key="4">
    <source>
        <dbReference type="Proteomes" id="UP000582837"/>
    </source>
</evidence>
<feature type="chain" id="PRO_5032803911" description="SnoaL-like domain-containing protein" evidence="1">
    <location>
        <begin position="19"/>
        <end position="148"/>
    </location>
</feature>
<dbReference type="InterPro" id="IPR032710">
    <property type="entry name" value="NTF2-like_dom_sf"/>
</dbReference>
<sequence length="148" mass="16123">MRISLLALVLLCSTAAHAQSGAAPLTTDPLSVVRENVAAQSAHDLDRFLATFADTVEYHIQKTGPVRDSVNVVLHHELRSGYGQVFKDMPDTRFEILDEMVSGSIVVTTERITGFPGYASLTGVAVYRVRNGRIDALWTFSTGENPGF</sequence>
<evidence type="ECO:0000313" key="3">
    <source>
        <dbReference type="EMBL" id="MBB6072114.1"/>
    </source>
</evidence>
<dbReference type="InterPro" id="IPR037401">
    <property type="entry name" value="SnoaL-like"/>
</dbReference>
<dbReference type="Gene3D" id="3.10.450.50">
    <property type="match status" value="1"/>
</dbReference>
<dbReference type="AlphaFoldDB" id="A0A841H2B6"/>
<dbReference type="RefSeq" id="WP_170034741.1">
    <property type="nucleotide sequence ID" value="NZ_JABDTL010000001.1"/>
</dbReference>
<feature type="signal peptide" evidence="1">
    <location>
        <begin position="1"/>
        <end position="18"/>
    </location>
</feature>
<comment type="caution">
    <text evidence="3">The sequence shown here is derived from an EMBL/GenBank/DDBJ whole genome shotgun (WGS) entry which is preliminary data.</text>
</comment>
<gene>
    <name evidence="3" type="ORF">HNQ61_003775</name>
</gene>
<reference evidence="3 4" key="1">
    <citation type="submission" date="2020-08" db="EMBL/GenBank/DDBJ databases">
        <title>Genomic Encyclopedia of Type Strains, Phase IV (KMG-IV): sequencing the most valuable type-strain genomes for metagenomic binning, comparative biology and taxonomic classification.</title>
        <authorList>
            <person name="Goeker M."/>
        </authorList>
    </citation>
    <scope>NUCLEOTIDE SEQUENCE [LARGE SCALE GENOMIC DNA]</scope>
    <source>
        <strain evidence="3 4">DSM 29007</strain>
    </source>
</reference>
<dbReference type="Pfam" id="PF12680">
    <property type="entry name" value="SnoaL_2"/>
    <property type="match status" value="1"/>
</dbReference>
<keyword evidence="1" id="KW-0732">Signal</keyword>
<dbReference type="EMBL" id="JACHIA010000012">
    <property type="protein sequence ID" value="MBB6072114.1"/>
    <property type="molecule type" value="Genomic_DNA"/>
</dbReference>
<keyword evidence="4" id="KW-1185">Reference proteome</keyword>